<dbReference type="Gene3D" id="3.40.1810.10">
    <property type="entry name" value="Transcription factor, MADS-box"/>
    <property type="match status" value="1"/>
</dbReference>
<dbReference type="InterPro" id="IPR002100">
    <property type="entry name" value="TF_MADSbox"/>
</dbReference>
<dbReference type="CDD" id="cd00120">
    <property type="entry name" value="MADS"/>
    <property type="match status" value="1"/>
</dbReference>
<evidence type="ECO:0000256" key="1">
    <source>
        <dbReference type="ARBA" id="ARBA00004123"/>
    </source>
</evidence>
<evidence type="ECO:0000256" key="4">
    <source>
        <dbReference type="ARBA" id="ARBA00023163"/>
    </source>
</evidence>
<dbReference type="Proteomes" id="UP001174677">
    <property type="component" value="Chromosome 10"/>
</dbReference>
<dbReference type="PANTHER" id="PTHR11945:SF534">
    <property type="entry name" value="MYOCYTE-SPECIFIC ENHANCER FACTOR 2"/>
    <property type="match status" value="1"/>
</dbReference>
<accession>A0ABQ9LPI7</accession>
<dbReference type="SUPFAM" id="SSF55455">
    <property type="entry name" value="SRF-like"/>
    <property type="match status" value="1"/>
</dbReference>
<keyword evidence="8" id="KW-1185">Reference proteome</keyword>
<evidence type="ECO:0000313" key="8">
    <source>
        <dbReference type="Proteomes" id="UP001174677"/>
    </source>
</evidence>
<keyword evidence="4" id="KW-0804">Transcription</keyword>
<sequence>MNRNNGPLTPRKAIFRKRKETLKKKAEELSSLCGVPVCLICYQPDGKIDTWPEDKKEVDDILMKYTREENINLQPAVGFLDAENNNQASVVIKNENRKEKKEKKKKKVFETWDTRLDNLPEESLMDILTVLEEKEEILEERILQVDKSNSYPDSNSNTEDDNDDFRILARKSNQETLEFLQL</sequence>
<evidence type="ECO:0000256" key="5">
    <source>
        <dbReference type="ARBA" id="ARBA00023242"/>
    </source>
</evidence>
<comment type="subcellular location">
    <subcellularLocation>
        <location evidence="1">Nucleus</location>
    </subcellularLocation>
</comment>
<evidence type="ECO:0000313" key="7">
    <source>
        <dbReference type="EMBL" id="KAJ9169243.1"/>
    </source>
</evidence>
<dbReference type="SMART" id="SM00432">
    <property type="entry name" value="MADS"/>
    <property type="match status" value="1"/>
</dbReference>
<evidence type="ECO:0000259" key="6">
    <source>
        <dbReference type="PROSITE" id="PS50066"/>
    </source>
</evidence>
<evidence type="ECO:0000256" key="3">
    <source>
        <dbReference type="ARBA" id="ARBA00023125"/>
    </source>
</evidence>
<dbReference type="PANTHER" id="PTHR11945">
    <property type="entry name" value="MADS BOX PROTEIN"/>
    <property type="match status" value="1"/>
</dbReference>
<comment type="caution">
    <text evidence="7">The sequence shown here is derived from an EMBL/GenBank/DDBJ whole genome shotgun (WGS) entry which is preliminary data.</text>
</comment>
<keyword evidence="2" id="KW-0805">Transcription regulation</keyword>
<gene>
    <name evidence="7" type="ORF">P3X46_017455</name>
</gene>
<organism evidence="7 8">
    <name type="scientific">Hevea brasiliensis</name>
    <name type="common">Para rubber tree</name>
    <name type="synonym">Siphonia brasiliensis</name>
    <dbReference type="NCBI Taxonomy" id="3981"/>
    <lineage>
        <taxon>Eukaryota</taxon>
        <taxon>Viridiplantae</taxon>
        <taxon>Streptophyta</taxon>
        <taxon>Embryophyta</taxon>
        <taxon>Tracheophyta</taxon>
        <taxon>Spermatophyta</taxon>
        <taxon>Magnoliopsida</taxon>
        <taxon>eudicotyledons</taxon>
        <taxon>Gunneridae</taxon>
        <taxon>Pentapetalae</taxon>
        <taxon>rosids</taxon>
        <taxon>fabids</taxon>
        <taxon>Malpighiales</taxon>
        <taxon>Euphorbiaceae</taxon>
        <taxon>Crotonoideae</taxon>
        <taxon>Micrandreae</taxon>
        <taxon>Hevea</taxon>
    </lineage>
</organism>
<feature type="domain" description="MADS-box" evidence="6">
    <location>
        <begin position="9"/>
        <end position="55"/>
    </location>
</feature>
<dbReference type="PROSITE" id="PS50066">
    <property type="entry name" value="MADS_BOX_2"/>
    <property type="match status" value="1"/>
</dbReference>
<name>A0ABQ9LPI7_HEVBR</name>
<evidence type="ECO:0000256" key="2">
    <source>
        <dbReference type="ARBA" id="ARBA00023015"/>
    </source>
</evidence>
<dbReference type="EMBL" id="JARPOI010000010">
    <property type="protein sequence ID" value="KAJ9169243.1"/>
    <property type="molecule type" value="Genomic_DNA"/>
</dbReference>
<keyword evidence="5" id="KW-0539">Nucleus</keyword>
<protein>
    <recommendedName>
        <fullName evidence="6">MADS-box domain-containing protein</fullName>
    </recommendedName>
</protein>
<dbReference type="InterPro" id="IPR036879">
    <property type="entry name" value="TF_MADSbox_sf"/>
</dbReference>
<keyword evidence="3" id="KW-0238">DNA-binding</keyword>
<dbReference type="Pfam" id="PF00319">
    <property type="entry name" value="SRF-TF"/>
    <property type="match status" value="1"/>
</dbReference>
<proteinExistence type="predicted"/>
<reference evidence="7 8" key="1">
    <citation type="journal article" date="2023" name="Plant Biotechnol. J.">
        <title>Chromosome-level wild Hevea brasiliensis genome provides new tools for genomic-assisted breeding and valuable loci to elevate rubber yield.</title>
        <authorList>
            <person name="Cheng H."/>
            <person name="Song X."/>
            <person name="Hu Y."/>
            <person name="Wu T."/>
            <person name="Yang Q."/>
            <person name="An Z."/>
            <person name="Feng S."/>
            <person name="Deng Z."/>
            <person name="Wu W."/>
            <person name="Zeng X."/>
            <person name="Tu M."/>
            <person name="Wang X."/>
            <person name="Huang H."/>
        </authorList>
    </citation>
    <scope>NUCLEOTIDE SEQUENCE [LARGE SCALE GENOMIC DNA]</scope>
    <source>
        <strain evidence="7">MT/VB/25A 57/8</strain>
    </source>
</reference>